<evidence type="ECO:0000313" key="2">
    <source>
        <dbReference type="EMBL" id="VEA02125.1"/>
    </source>
</evidence>
<sequence>MSHEPDSSNPLHSFDFALKTKPRQAIKILHEKLYSFGVPFELEQGEEVYFSDDKETAFIILLTEGCISVCHFNTGLHAGTGFAPTVLGLIDGYSLYYGVENRPRHYICAETHCKGFKVPLAAFVEQCDKHDLWHDIARILAQRLMTMSAMEEELVGRDAYGSIRAVLMELWLYPEDIRSQLNIAAFIQKRTNLSRSRIMDVLSALKKGGYITIKVGKLVDLKNYLKPFSPL</sequence>
<dbReference type="AlphaFoldDB" id="A0A6D2G8D1"/>
<proteinExistence type="predicted"/>
<dbReference type="InterPro" id="IPR041687">
    <property type="entry name" value="HTH_46"/>
</dbReference>
<evidence type="ECO:0000313" key="3">
    <source>
        <dbReference type="Proteomes" id="UP000267858"/>
    </source>
</evidence>
<gene>
    <name evidence="2" type="ORF">NCTC5773_02006</name>
</gene>
<feature type="domain" description="IprA winged helix-turn-helix" evidence="1">
    <location>
        <begin position="159"/>
        <end position="223"/>
    </location>
</feature>
<accession>A0A6D2G8D1</accession>
<protein>
    <submittedName>
        <fullName evidence="2">Cytoplasmic protein</fullName>
    </submittedName>
</protein>
<name>A0A6D2G8D1_SALER</name>
<dbReference type="Gene3D" id="2.60.120.10">
    <property type="entry name" value="Jelly Rolls"/>
    <property type="match status" value="1"/>
</dbReference>
<dbReference type="Proteomes" id="UP000267858">
    <property type="component" value="Chromosome"/>
</dbReference>
<dbReference type="EMBL" id="LR134141">
    <property type="protein sequence ID" value="VEA02125.1"/>
    <property type="molecule type" value="Genomic_DNA"/>
</dbReference>
<dbReference type="InterPro" id="IPR014710">
    <property type="entry name" value="RmlC-like_jellyroll"/>
</dbReference>
<organism evidence="2 3">
    <name type="scientific">Salmonella enterica subsp. salamae</name>
    <dbReference type="NCBI Taxonomy" id="59202"/>
    <lineage>
        <taxon>Bacteria</taxon>
        <taxon>Pseudomonadati</taxon>
        <taxon>Pseudomonadota</taxon>
        <taxon>Gammaproteobacteria</taxon>
        <taxon>Enterobacterales</taxon>
        <taxon>Enterobacteriaceae</taxon>
        <taxon>Salmonella</taxon>
    </lineage>
</organism>
<evidence type="ECO:0000259" key="1">
    <source>
        <dbReference type="Pfam" id="PF15977"/>
    </source>
</evidence>
<dbReference type="Pfam" id="PF15977">
    <property type="entry name" value="HTH_46"/>
    <property type="match status" value="1"/>
</dbReference>
<reference evidence="2 3" key="1">
    <citation type="submission" date="2018-12" db="EMBL/GenBank/DDBJ databases">
        <authorList>
            <consortium name="Pathogen Informatics"/>
        </authorList>
    </citation>
    <scope>NUCLEOTIDE SEQUENCE [LARGE SCALE GENOMIC DNA]</scope>
    <source>
        <strain evidence="2 3">NCTC5773</strain>
    </source>
</reference>